<organism evidence="11 12">
    <name type="scientific">Thiopseudomonas alkaliphila</name>
    <dbReference type="NCBI Taxonomy" id="1697053"/>
    <lineage>
        <taxon>Bacteria</taxon>
        <taxon>Pseudomonadati</taxon>
        <taxon>Pseudomonadota</taxon>
        <taxon>Gammaproteobacteria</taxon>
        <taxon>Pseudomonadales</taxon>
        <taxon>Pseudomonadaceae</taxon>
        <taxon>Thiopseudomonas</taxon>
    </lineage>
</organism>
<gene>
    <name evidence="11" type="ORF">AKN88_04810</name>
</gene>
<dbReference type="PANTHER" id="PTHR30616">
    <property type="entry name" value="UNCHARACTERIZED PROTEIN YFIH"/>
    <property type="match status" value="1"/>
</dbReference>
<evidence type="ECO:0000313" key="12">
    <source>
        <dbReference type="Proteomes" id="UP000063953"/>
    </source>
</evidence>
<dbReference type="EMBL" id="CP012365">
    <property type="protein sequence ID" value="AKX59333.1"/>
    <property type="molecule type" value="Genomic_DNA"/>
</dbReference>
<keyword evidence="3" id="KW-0808">Transferase</keyword>
<dbReference type="GO" id="GO:0016787">
    <property type="term" value="F:hydrolase activity"/>
    <property type="evidence" value="ECO:0007669"/>
    <property type="project" value="UniProtKB-KW"/>
</dbReference>
<dbReference type="GO" id="GO:0017061">
    <property type="term" value="F:S-methyl-5-thioadenosine phosphorylase activity"/>
    <property type="evidence" value="ECO:0007669"/>
    <property type="project" value="UniProtKB-EC"/>
</dbReference>
<dbReference type="InterPro" id="IPR003730">
    <property type="entry name" value="Cu_polyphenol_OxRdtase"/>
</dbReference>
<dbReference type="STRING" id="1697053.AKN87_06805"/>
<dbReference type="InterPro" id="IPR011324">
    <property type="entry name" value="Cytotoxic_necrot_fac-like_cat"/>
</dbReference>
<name>A0A0K1XDS5_9GAMM</name>
<comment type="catalytic activity">
    <reaction evidence="1">
        <text>inosine + phosphate = alpha-D-ribose 1-phosphate + hypoxanthine</text>
        <dbReference type="Rhea" id="RHEA:27646"/>
        <dbReference type="ChEBI" id="CHEBI:17368"/>
        <dbReference type="ChEBI" id="CHEBI:17596"/>
        <dbReference type="ChEBI" id="CHEBI:43474"/>
        <dbReference type="ChEBI" id="CHEBI:57720"/>
        <dbReference type="EC" id="2.4.2.1"/>
    </reaction>
    <physiologicalReaction direction="left-to-right" evidence="1">
        <dbReference type="Rhea" id="RHEA:27647"/>
    </physiologicalReaction>
</comment>
<dbReference type="SUPFAM" id="SSF64438">
    <property type="entry name" value="CNF1/YfiH-like putative cysteine hydrolases"/>
    <property type="match status" value="1"/>
</dbReference>
<sequence>MLDWIVPDWPAPARVRACVTTRNGGYSQGPYAQLNLAEHVGDDPLQVQRNRLLVDQLLGCQATWLNQVHSCDVVAASNDLVTADASYSTTPYLAACVMTADCLPVLFCDRQGSTVAAAHAGWRGLAQGILEATVQQMQVPASELMAWLGPAIGPEVFEVGPEVLEAFFSIQPEAKLAFVPAARAGHWYADIYALARLRLQRVGVTAVYGGEFCTMTDAQQRFFSYRQQAVTGRFASLVWLTE</sequence>
<comment type="similarity">
    <text evidence="2 10">Belongs to the purine nucleoside phosphorylase YfiH/LACC1 family.</text>
</comment>
<evidence type="ECO:0000256" key="2">
    <source>
        <dbReference type="ARBA" id="ARBA00007353"/>
    </source>
</evidence>
<dbReference type="InterPro" id="IPR038371">
    <property type="entry name" value="Cu_polyphenol_OxRdtase_sf"/>
</dbReference>
<keyword evidence="4" id="KW-0479">Metal-binding</keyword>
<evidence type="ECO:0000256" key="8">
    <source>
        <dbReference type="ARBA" id="ARBA00048968"/>
    </source>
</evidence>
<evidence type="ECO:0000256" key="5">
    <source>
        <dbReference type="ARBA" id="ARBA00022801"/>
    </source>
</evidence>
<dbReference type="CDD" id="cd16833">
    <property type="entry name" value="YfiH"/>
    <property type="match status" value="1"/>
</dbReference>
<dbReference type="Pfam" id="PF02578">
    <property type="entry name" value="Cu-oxidase_4"/>
    <property type="match status" value="1"/>
</dbReference>
<comment type="catalytic activity">
    <reaction evidence="7">
        <text>adenosine + H2O + H(+) = inosine + NH4(+)</text>
        <dbReference type="Rhea" id="RHEA:24408"/>
        <dbReference type="ChEBI" id="CHEBI:15377"/>
        <dbReference type="ChEBI" id="CHEBI:15378"/>
        <dbReference type="ChEBI" id="CHEBI:16335"/>
        <dbReference type="ChEBI" id="CHEBI:17596"/>
        <dbReference type="ChEBI" id="CHEBI:28938"/>
        <dbReference type="EC" id="3.5.4.4"/>
    </reaction>
    <physiologicalReaction direction="left-to-right" evidence="7">
        <dbReference type="Rhea" id="RHEA:24409"/>
    </physiologicalReaction>
</comment>
<dbReference type="PANTHER" id="PTHR30616:SF2">
    <property type="entry name" value="PURINE NUCLEOSIDE PHOSPHORYLASE LACC1"/>
    <property type="match status" value="1"/>
</dbReference>
<dbReference type="Proteomes" id="UP000063953">
    <property type="component" value="Chromosome"/>
</dbReference>
<evidence type="ECO:0000256" key="1">
    <source>
        <dbReference type="ARBA" id="ARBA00000553"/>
    </source>
</evidence>
<comment type="catalytic activity">
    <reaction evidence="9">
        <text>S-methyl-5'-thioadenosine + phosphate = 5-(methylsulfanyl)-alpha-D-ribose 1-phosphate + adenine</text>
        <dbReference type="Rhea" id="RHEA:11852"/>
        <dbReference type="ChEBI" id="CHEBI:16708"/>
        <dbReference type="ChEBI" id="CHEBI:17509"/>
        <dbReference type="ChEBI" id="CHEBI:43474"/>
        <dbReference type="ChEBI" id="CHEBI:58533"/>
        <dbReference type="EC" id="2.4.2.28"/>
    </reaction>
    <physiologicalReaction direction="left-to-right" evidence="9">
        <dbReference type="Rhea" id="RHEA:11853"/>
    </physiologicalReaction>
</comment>
<reference evidence="11 12" key="1">
    <citation type="journal article" date="2015" name="Genome Announc.">
        <title>Genome Sequences of Oblitimonas alkaliphila gen. nov. sp. nov. (Proposed), a Novel Bacterium of the Pseudomonadaceae Family.</title>
        <authorList>
            <person name="Lauer A.C."/>
            <person name="Nicholson A.C."/>
            <person name="Humrighouse B.W."/>
            <person name="Emery B."/>
            <person name="Drobish A."/>
            <person name="Juieng P."/>
            <person name="Loparev V."/>
            <person name="McQuiston J.R."/>
        </authorList>
    </citation>
    <scope>NUCLEOTIDE SEQUENCE [LARGE SCALE GENOMIC DNA]</scope>
    <source>
        <strain evidence="11 12">E5571</strain>
    </source>
</reference>
<proteinExistence type="inferred from homology"/>
<evidence type="ECO:0000256" key="4">
    <source>
        <dbReference type="ARBA" id="ARBA00022723"/>
    </source>
</evidence>
<keyword evidence="6" id="KW-0862">Zinc</keyword>
<dbReference type="Gene3D" id="3.60.140.10">
    <property type="entry name" value="CNF1/YfiH-like putative cysteine hydrolases"/>
    <property type="match status" value="1"/>
</dbReference>
<dbReference type="GO" id="GO:0005507">
    <property type="term" value="F:copper ion binding"/>
    <property type="evidence" value="ECO:0007669"/>
    <property type="project" value="TreeGrafter"/>
</dbReference>
<evidence type="ECO:0000256" key="3">
    <source>
        <dbReference type="ARBA" id="ARBA00022679"/>
    </source>
</evidence>
<keyword evidence="5" id="KW-0378">Hydrolase</keyword>
<comment type="catalytic activity">
    <reaction evidence="8">
        <text>adenosine + phosphate = alpha-D-ribose 1-phosphate + adenine</text>
        <dbReference type="Rhea" id="RHEA:27642"/>
        <dbReference type="ChEBI" id="CHEBI:16335"/>
        <dbReference type="ChEBI" id="CHEBI:16708"/>
        <dbReference type="ChEBI" id="CHEBI:43474"/>
        <dbReference type="ChEBI" id="CHEBI:57720"/>
        <dbReference type="EC" id="2.4.2.1"/>
    </reaction>
    <physiologicalReaction direction="left-to-right" evidence="8">
        <dbReference type="Rhea" id="RHEA:27643"/>
    </physiologicalReaction>
</comment>
<evidence type="ECO:0000256" key="9">
    <source>
        <dbReference type="ARBA" id="ARBA00049893"/>
    </source>
</evidence>
<evidence type="ECO:0000256" key="6">
    <source>
        <dbReference type="ARBA" id="ARBA00022833"/>
    </source>
</evidence>
<accession>A0A0K1XDS5</accession>
<evidence type="ECO:0000256" key="7">
    <source>
        <dbReference type="ARBA" id="ARBA00047989"/>
    </source>
</evidence>
<dbReference type="PATRIC" id="fig|1698449.3.peg.962"/>
<keyword evidence="12" id="KW-1185">Reference proteome</keyword>
<protein>
    <recommendedName>
        <fullName evidence="10">Purine nucleoside phosphorylase</fullName>
    </recommendedName>
</protein>
<evidence type="ECO:0000256" key="10">
    <source>
        <dbReference type="RuleBase" id="RU361274"/>
    </source>
</evidence>
<dbReference type="NCBIfam" id="TIGR00726">
    <property type="entry name" value="peptidoglycan editing factor PgeF"/>
    <property type="match status" value="1"/>
</dbReference>
<dbReference type="AlphaFoldDB" id="A0A0K1XDS5"/>
<evidence type="ECO:0000313" key="11">
    <source>
        <dbReference type="EMBL" id="AKX59333.1"/>
    </source>
</evidence>